<feature type="compositionally biased region" description="Low complexity" evidence="1">
    <location>
        <begin position="32"/>
        <end position="50"/>
    </location>
</feature>
<dbReference type="STRING" id="59895.A0A103Y3X2"/>
<dbReference type="Gramene" id="KVI02047">
    <property type="protein sequence ID" value="KVI02047"/>
    <property type="gene ID" value="Ccrd_019670"/>
</dbReference>
<evidence type="ECO:0000313" key="2">
    <source>
        <dbReference type="EMBL" id="KVI02047.1"/>
    </source>
</evidence>
<evidence type="ECO:0000256" key="1">
    <source>
        <dbReference type="SAM" id="MobiDB-lite"/>
    </source>
</evidence>
<dbReference type="GO" id="GO:0031593">
    <property type="term" value="F:polyubiquitin modification-dependent protein binding"/>
    <property type="evidence" value="ECO:0007669"/>
    <property type="project" value="TreeGrafter"/>
</dbReference>
<name>A0A103Y3X2_CYNCS</name>
<organism evidence="2 3">
    <name type="scientific">Cynara cardunculus var. scolymus</name>
    <name type="common">Globe artichoke</name>
    <name type="synonym">Cynara scolymus</name>
    <dbReference type="NCBI Taxonomy" id="59895"/>
    <lineage>
        <taxon>Eukaryota</taxon>
        <taxon>Viridiplantae</taxon>
        <taxon>Streptophyta</taxon>
        <taxon>Embryophyta</taxon>
        <taxon>Tracheophyta</taxon>
        <taxon>Spermatophyta</taxon>
        <taxon>Magnoliopsida</taxon>
        <taxon>eudicotyledons</taxon>
        <taxon>Gunneridae</taxon>
        <taxon>Pentapetalae</taxon>
        <taxon>asterids</taxon>
        <taxon>campanulids</taxon>
        <taxon>Asterales</taxon>
        <taxon>Asteraceae</taxon>
        <taxon>Carduoideae</taxon>
        <taxon>Cardueae</taxon>
        <taxon>Carduinae</taxon>
        <taxon>Cynara</taxon>
    </lineage>
</organism>
<accession>A0A103Y3X2</accession>
<feature type="region of interest" description="Disordered" evidence="1">
    <location>
        <begin position="24"/>
        <end position="51"/>
    </location>
</feature>
<protein>
    <submittedName>
        <fullName evidence="2">Uncharacterized protein</fullName>
    </submittedName>
</protein>
<dbReference type="GO" id="GO:0051787">
    <property type="term" value="F:misfolded protein binding"/>
    <property type="evidence" value="ECO:0007669"/>
    <property type="project" value="TreeGrafter"/>
</dbReference>
<evidence type="ECO:0000313" key="3">
    <source>
        <dbReference type="Proteomes" id="UP000243975"/>
    </source>
</evidence>
<reference evidence="2 3" key="1">
    <citation type="journal article" date="2016" name="Sci. Rep.">
        <title>The genome sequence of the outbreeding globe artichoke constructed de novo incorporating a phase-aware low-pass sequencing strategy of F1 progeny.</title>
        <authorList>
            <person name="Scaglione D."/>
            <person name="Reyes-Chin-Wo S."/>
            <person name="Acquadro A."/>
            <person name="Froenicke L."/>
            <person name="Portis E."/>
            <person name="Beitel C."/>
            <person name="Tirone M."/>
            <person name="Mauro R."/>
            <person name="Lo Monaco A."/>
            <person name="Mauromicale G."/>
            <person name="Faccioli P."/>
            <person name="Cattivelli L."/>
            <person name="Rieseberg L."/>
            <person name="Michelmore R."/>
            <person name="Lanteri S."/>
        </authorList>
    </citation>
    <scope>NUCLEOTIDE SEQUENCE [LARGE SCALE GENOMIC DNA]</scope>
    <source>
        <strain evidence="2">2C</strain>
    </source>
</reference>
<dbReference type="AlphaFoldDB" id="A0A103Y3X2"/>
<proteinExistence type="predicted"/>
<keyword evidence="3" id="KW-1185">Reference proteome</keyword>
<dbReference type="GO" id="GO:0071818">
    <property type="term" value="C:BAT3 complex"/>
    <property type="evidence" value="ECO:0007669"/>
    <property type="project" value="TreeGrafter"/>
</dbReference>
<comment type="caution">
    <text evidence="2">The sequence shown here is derived from an EMBL/GenBank/DDBJ whole genome shotgun (WGS) entry which is preliminary data.</text>
</comment>
<dbReference type="PANTHER" id="PTHR15204:SF5">
    <property type="entry name" value="LARGE PROLINE-RICH PROTEIN BAG6 ISOFORM X1"/>
    <property type="match status" value="1"/>
</dbReference>
<dbReference type="EMBL" id="LEKV01002665">
    <property type="protein sequence ID" value="KVI02047.1"/>
    <property type="molecule type" value="Genomic_DNA"/>
</dbReference>
<sequence length="196" mass="20912">MTYSGLSFFHTSNILVQVAQGNETGANVSNHGQSGNQSQPRSPSQSMPQGLQNPLAAATIVPTLATPIPDSLNTLSKFINRMEQALSQNAYQPNHPSVSTEGIPAVELPSNGHGLLSPTALAVVLRRTQRLLSGPAIDSLSHTAGRLEEEEHTTNVTVRTQIQTEAMQSGIAMQHLGALLLELGHTMLTLRIGRSH</sequence>
<dbReference type="GO" id="GO:0036503">
    <property type="term" value="P:ERAD pathway"/>
    <property type="evidence" value="ECO:0007669"/>
    <property type="project" value="TreeGrafter"/>
</dbReference>
<dbReference type="PANTHER" id="PTHR15204">
    <property type="entry name" value="LARGE PROLINE-RICH PROTEIN BAG6"/>
    <property type="match status" value="1"/>
</dbReference>
<gene>
    <name evidence="2" type="ORF">Ccrd_019670</name>
</gene>
<dbReference type="Proteomes" id="UP000243975">
    <property type="component" value="Unassembled WGS sequence"/>
</dbReference>
<feature type="non-terminal residue" evidence="2">
    <location>
        <position position="1"/>
    </location>
</feature>